<evidence type="ECO:0000259" key="4">
    <source>
        <dbReference type="PROSITE" id="PS50192"/>
    </source>
</evidence>
<dbReference type="PANTHER" id="PTHR12349:SF4">
    <property type="entry name" value="ANKYRIN REPEAT AND LEM DOMAIN-CONTAINING PROTEIN 2"/>
    <property type="match status" value="1"/>
</dbReference>
<organism evidence="5 6">
    <name type="scientific">Ditylenchus destructor</name>
    <dbReference type="NCBI Taxonomy" id="166010"/>
    <lineage>
        <taxon>Eukaryota</taxon>
        <taxon>Metazoa</taxon>
        <taxon>Ecdysozoa</taxon>
        <taxon>Nematoda</taxon>
        <taxon>Chromadorea</taxon>
        <taxon>Rhabditida</taxon>
        <taxon>Tylenchina</taxon>
        <taxon>Tylenchomorpha</taxon>
        <taxon>Sphaerularioidea</taxon>
        <taxon>Anguinidae</taxon>
        <taxon>Anguininae</taxon>
        <taxon>Ditylenchus</taxon>
    </lineage>
</organism>
<keyword evidence="3" id="KW-1133">Transmembrane helix</keyword>
<dbReference type="InterPro" id="IPR039899">
    <property type="entry name" value="BET1_SNARE"/>
</dbReference>
<feature type="compositionally biased region" description="Acidic residues" evidence="2">
    <location>
        <begin position="442"/>
        <end position="456"/>
    </location>
</feature>
<accession>A0AAD4N3Y9</accession>
<protein>
    <submittedName>
        <fullName evidence="5">Ankyrin repeat and LEM domain-containing protein 2 like protein</fullName>
    </submittedName>
</protein>
<proteinExistence type="predicted"/>
<feature type="region of interest" description="Disordered" evidence="2">
    <location>
        <begin position="360"/>
        <end position="399"/>
    </location>
</feature>
<feature type="region of interest" description="Disordered" evidence="2">
    <location>
        <begin position="419"/>
        <end position="469"/>
    </location>
</feature>
<dbReference type="InterPro" id="IPR036770">
    <property type="entry name" value="Ankyrin_rpt-contain_sf"/>
</dbReference>
<gene>
    <name evidence="5" type="ORF">DdX_08855</name>
</gene>
<dbReference type="GO" id="GO:0051721">
    <property type="term" value="F:protein phosphatase 2A binding"/>
    <property type="evidence" value="ECO:0007669"/>
    <property type="project" value="TreeGrafter"/>
</dbReference>
<dbReference type="PANTHER" id="PTHR12349">
    <property type="entry name" value="ANKYRIN REPEAT AND LEM DOMAIN-CONTAINING PROTEIN 2"/>
    <property type="match status" value="1"/>
</dbReference>
<dbReference type="PROSITE" id="PS50192">
    <property type="entry name" value="T_SNARE"/>
    <property type="match status" value="1"/>
</dbReference>
<comment type="caution">
    <text evidence="5">The sequence shown here is derived from an EMBL/GenBank/DDBJ whole genome shotgun (WGS) entry which is preliminary data.</text>
</comment>
<name>A0AAD4N3Y9_9BILA</name>
<feature type="compositionally biased region" description="Polar residues" evidence="2">
    <location>
        <begin position="374"/>
        <end position="386"/>
    </location>
</feature>
<feature type="domain" description="T-SNARE coiled-coil homology" evidence="4">
    <location>
        <begin position="19"/>
        <end position="81"/>
    </location>
</feature>
<keyword evidence="3" id="KW-0472">Membrane</keyword>
<feature type="transmembrane region" description="Helical" evidence="3">
    <location>
        <begin position="89"/>
        <end position="106"/>
    </location>
</feature>
<dbReference type="EMBL" id="JAKKPZ010000014">
    <property type="protein sequence ID" value="KAI1713971.1"/>
    <property type="molecule type" value="Genomic_DNA"/>
</dbReference>
<comment type="subcellular location">
    <subcellularLocation>
        <location evidence="1">Endomembrane system</location>
        <topology evidence="1">Single-pass type IV membrane protein</topology>
    </subcellularLocation>
</comment>
<evidence type="ECO:0000313" key="6">
    <source>
        <dbReference type="Proteomes" id="UP001201812"/>
    </source>
</evidence>
<dbReference type="Gene3D" id="1.20.5.110">
    <property type="match status" value="1"/>
</dbReference>
<keyword evidence="3" id="KW-0812">Transmembrane</keyword>
<dbReference type="InterPro" id="IPR000727">
    <property type="entry name" value="T_SNARE_dom"/>
</dbReference>
<dbReference type="CDD" id="cd15853">
    <property type="entry name" value="SNARE_Bet1"/>
    <property type="match status" value="1"/>
</dbReference>
<dbReference type="SUPFAM" id="SSF48403">
    <property type="entry name" value="Ankyrin repeat"/>
    <property type="match status" value="1"/>
</dbReference>
<evidence type="ECO:0000256" key="1">
    <source>
        <dbReference type="ARBA" id="ARBA00046280"/>
    </source>
</evidence>
<evidence type="ECO:0000256" key="2">
    <source>
        <dbReference type="SAM" id="MobiDB-lite"/>
    </source>
</evidence>
<evidence type="ECO:0000313" key="5">
    <source>
        <dbReference type="EMBL" id="KAI1713971.1"/>
    </source>
</evidence>
<keyword evidence="6" id="KW-1185">Reference proteome</keyword>
<dbReference type="SUPFAM" id="SSF58038">
    <property type="entry name" value="SNARE fusion complex"/>
    <property type="match status" value="1"/>
</dbReference>
<sequence length="469" mass="53063">MAYRGARGQPMNNYDNGGFFMEQQNDDMVDDLAHKVSTLKRVTIAIGDDVREQNKLLNEMDTGFDLSRGLLGSTMKKLGLVSNNKGKNVLCWLVLFSFFVFLVIYYCARLTMTKEADEDVYAIFVPDSPDKYTFKDFKEVKSFLDSPLGKKQGTRFKRCATNDELDDFYNQSKQSEGNSLCSTPPVNEPISPYRSVPTSCLSQLRQAIEKKDDQTFDALLAENPRFLVNTSNDLPTIIHEGFRYNALHVSCRSSNMYAVDKIMRLITDFNWLIDAFGTDMHVADRSKNLQEAFINTPDLGEYNVPLHYACKFGSTGIVRILVGNRYCKKSPVNKYKESPMDLVCRRYTGSDIEEVRTEISGLIEGKRTPARAKSTPQTPSTSNDQAPTAEDSDTPKRISKMKLVQINLNKKSPMSELAEKMENGLKISDNSDNESDKSIYEDALDEDPEEHEETNEADGSFFSKRCNII</sequence>
<evidence type="ECO:0000256" key="3">
    <source>
        <dbReference type="SAM" id="Phobius"/>
    </source>
</evidence>
<dbReference type="Proteomes" id="UP001201812">
    <property type="component" value="Unassembled WGS sequence"/>
</dbReference>
<dbReference type="GO" id="GO:0005783">
    <property type="term" value="C:endoplasmic reticulum"/>
    <property type="evidence" value="ECO:0007669"/>
    <property type="project" value="TreeGrafter"/>
</dbReference>
<reference evidence="5" key="1">
    <citation type="submission" date="2022-01" db="EMBL/GenBank/DDBJ databases">
        <title>Genome Sequence Resource for Two Populations of Ditylenchus destructor, the Migratory Endoparasitic Phytonematode.</title>
        <authorList>
            <person name="Zhang H."/>
            <person name="Lin R."/>
            <person name="Xie B."/>
        </authorList>
    </citation>
    <scope>NUCLEOTIDE SEQUENCE</scope>
    <source>
        <strain evidence="5">BazhouSP</strain>
    </source>
</reference>
<dbReference type="Gene3D" id="1.25.40.20">
    <property type="entry name" value="Ankyrin repeat-containing domain"/>
    <property type="match status" value="1"/>
</dbReference>
<dbReference type="AlphaFoldDB" id="A0AAD4N3Y9"/>